<comment type="similarity">
    <text evidence="6">Belongs to the BI1 family.</text>
</comment>
<gene>
    <name evidence="7" type="ORF">IWH25_10275</name>
</gene>
<comment type="subcellular location">
    <subcellularLocation>
        <location evidence="1">Cell membrane</location>
        <topology evidence="1">Multi-pass membrane protein</topology>
    </subcellularLocation>
</comment>
<dbReference type="Pfam" id="PF01027">
    <property type="entry name" value="Bax1-I"/>
    <property type="match status" value="1"/>
</dbReference>
<feature type="transmembrane region" description="Helical" evidence="6">
    <location>
        <begin position="53"/>
        <end position="76"/>
    </location>
</feature>
<dbReference type="PANTHER" id="PTHR23291">
    <property type="entry name" value="BAX INHIBITOR-RELATED"/>
    <property type="match status" value="1"/>
</dbReference>
<evidence type="ECO:0000256" key="2">
    <source>
        <dbReference type="ARBA" id="ARBA00022475"/>
    </source>
</evidence>
<feature type="transmembrane region" description="Helical" evidence="6">
    <location>
        <begin position="29"/>
        <end position="47"/>
    </location>
</feature>
<dbReference type="RefSeq" id="WP_203385714.1">
    <property type="nucleotide sequence ID" value="NZ_CP064781.1"/>
</dbReference>
<feature type="transmembrane region" description="Helical" evidence="6">
    <location>
        <begin position="148"/>
        <end position="165"/>
    </location>
</feature>
<keyword evidence="4 6" id="KW-1133">Transmembrane helix</keyword>
<evidence type="ECO:0000256" key="1">
    <source>
        <dbReference type="ARBA" id="ARBA00004651"/>
    </source>
</evidence>
<keyword evidence="5 6" id="KW-0472">Membrane</keyword>
<dbReference type="KEGG" id="ares:IWH25_10275"/>
<evidence type="ECO:0000256" key="5">
    <source>
        <dbReference type="ARBA" id="ARBA00023136"/>
    </source>
</evidence>
<evidence type="ECO:0000313" key="8">
    <source>
        <dbReference type="Proteomes" id="UP000663444"/>
    </source>
</evidence>
<keyword evidence="2" id="KW-1003">Cell membrane</keyword>
<feature type="transmembrane region" description="Helical" evidence="6">
    <location>
        <begin position="83"/>
        <end position="104"/>
    </location>
</feature>
<evidence type="ECO:0000313" key="7">
    <source>
        <dbReference type="EMBL" id="QRJ62186.1"/>
    </source>
</evidence>
<dbReference type="CDD" id="cd10433">
    <property type="entry name" value="YccA_like"/>
    <property type="match status" value="1"/>
</dbReference>
<proteinExistence type="inferred from homology"/>
<feature type="transmembrane region" description="Helical" evidence="6">
    <location>
        <begin position="201"/>
        <end position="227"/>
    </location>
</feature>
<reference evidence="7" key="1">
    <citation type="submission" date="2020-11" db="EMBL/GenBank/DDBJ databases">
        <title>Azospira restricta DSM 18626 genome sequence.</title>
        <authorList>
            <person name="Moe W.M."/>
        </authorList>
    </citation>
    <scope>NUCLEOTIDE SEQUENCE</scope>
    <source>
        <strain evidence="7">DSM 18626</strain>
    </source>
</reference>
<feature type="transmembrane region" description="Helical" evidence="6">
    <location>
        <begin position="116"/>
        <end position="136"/>
    </location>
</feature>
<dbReference type="Proteomes" id="UP000663444">
    <property type="component" value="Chromosome"/>
</dbReference>
<name>A0A974SLE8_9RHOO</name>
<evidence type="ECO:0000256" key="4">
    <source>
        <dbReference type="ARBA" id="ARBA00022989"/>
    </source>
</evidence>
<dbReference type="PANTHER" id="PTHR23291:SF115">
    <property type="entry name" value="MODULATOR OF FTSH PROTEASE YCCA"/>
    <property type="match status" value="1"/>
</dbReference>
<keyword evidence="3 6" id="KW-0812">Transmembrane</keyword>
<dbReference type="InterPro" id="IPR006214">
    <property type="entry name" value="Bax_inhibitor_1-related"/>
</dbReference>
<dbReference type="EMBL" id="CP064781">
    <property type="protein sequence ID" value="QRJ62186.1"/>
    <property type="molecule type" value="Genomic_DNA"/>
</dbReference>
<feature type="transmembrane region" description="Helical" evidence="6">
    <location>
        <begin position="171"/>
        <end position="189"/>
    </location>
</feature>
<protein>
    <submittedName>
        <fullName evidence="7">Bax inhibitor-1/YccA family protein</fullName>
    </submittedName>
</protein>
<evidence type="ECO:0000256" key="3">
    <source>
        <dbReference type="ARBA" id="ARBA00022692"/>
    </source>
</evidence>
<evidence type="ECO:0000256" key="6">
    <source>
        <dbReference type="RuleBase" id="RU004379"/>
    </source>
</evidence>
<dbReference type="GO" id="GO:0005886">
    <property type="term" value="C:plasma membrane"/>
    <property type="evidence" value="ECO:0007669"/>
    <property type="project" value="UniProtKB-SubCell"/>
</dbReference>
<keyword evidence="8" id="KW-1185">Reference proteome</keyword>
<accession>A0A974SLE8</accession>
<sequence>MQEQYQWGSSAQATRDVAVQQNRVLRNTYLMLALTMVPTVIGALVGVQLQFSFFAGSPLISFLLFLGIAFGFFWGIEKTKNSGLGVALLLGFTFFMGLMLSRILQVALGFSNGASMIAMAAGGTGAIFFTMAGIASVSKRDFTNMGKFLFVGVVVLLLAALANIFLQIPALALTISAVAVMLFSAYILYDISRIVQGGETNYITATLAVYLDIYNVFVSLLNLIMAFTGERD</sequence>
<dbReference type="AlphaFoldDB" id="A0A974SLE8"/>
<organism evidence="7 8">
    <name type="scientific">Azospira restricta</name>
    <dbReference type="NCBI Taxonomy" id="404405"/>
    <lineage>
        <taxon>Bacteria</taxon>
        <taxon>Pseudomonadati</taxon>
        <taxon>Pseudomonadota</taxon>
        <taxon>Betaproteobacteria</taxon>
        <taxon>Rhodocyclales</taxon>
        <taxon>Rhodocyclaceae</taxon>
        <taxon>Azospira</taxon>
    </lineage>
</organism>